<dbReference type="EMBL" id="CACSLK010034598">
    <property type="protein sequence ID" value="CAA0842928.1"/>
    <property type="molecule type" value="Genomic_DNA"/>
</dbReference>
<dbReference type="OrthoDB" id="10546361at2759"/>
<name>A0A9N7NU41_STRHE</name>
<sequence length="174" mass="17692">MASRQTAGKEEKADAAADELHHANRERREGEDVETAEPTAAHAYGGGGAHEEKPQPGVIGSIICTVQGAKDAVVGKSRNDVGDTAAEMKDAASEHKDREAEKTKGGLGYAADKARQAKDAAAAEKAAGLKDAAAGKVAEVKDTAAGAARRAVDYLTGKTATASAGAAKVNNSRL</sequence>
<feature type="compositionally biased region" description="Basic and acidic residues" evidence="1">
    <location>
        <begin position="7"/>
        <end position="30"/>
    </location>
</feature>
<feature type="compositionally biased region" description="Basic and acidic residues" evidence="1">
    <location>
        <begin position="86"/>
        <end position="104"/>
    </location>
</feature>
<dbReference type="Proteomes" id="UP001153555">
    <property type="component" value="Unassembled WGS sequence"/>
</dbReference>
<evidence type="ECO:0000313" key="3">
    <source>
        <dbReference type="Proteomes" id="UP001153555"/>
    </source>
</evidence>
<accession>A0A9N7NU41</accession>
<comment type="caution">
    <text evidence="2">The sequence shown here is derived from an EMBL/GenBank/DDBJ whole genome shotgun (WGS) entry which is preliminary data.</text>
</comment>
<feature type="region of interest" description="Disordered" evidence="1">
    <location>
        <begin position="1"/>
        <end position="56"/>
    </location>
</feature>
<evidence type="ECO:0000313" key="2">
    <source>
        <dbReference type="EMBL" id="CAA0842928.1"/>
    </source>
</evidence>
<gene>
    <name evidence="2" type="ORF">SHERM_08782</name>
</gene>
<protein>
    <submittedName>
        <fullName evidence="2">Late embryogenesis abundant protein- putative / LEA protein- putative</fullName>
    </submittedName>
</protein>
<proteinExistence type="predicted"/>
<reference evidence="2" key="1">
    <citation type="submission" date="2019-12" db="EMBL/GenBank/DDBJ databases">
        <authorList>
            <person name="Scholes J."/>
        </authorList>
    </citation>
    <scope>NUCLEOTIDE SEQUENCE</scope>
</reference>
<dbReference type="AlphaFoldDB" id="A0A9N7NU41"/>
<feature type="region of interest" description="Disordered" evidence="1">
    <location>
        <begin position="86"/>
        <end position="108"/>
    </location>
</feature>
<organism evidence="2 3">
    <name type="scientific">Striga hermonthica</name>
    <name type="common">Purple witchweed</name>
    <name type="synonym">Buchnera hermonthica</name>
    <dbReference type="NCBI Taxonomy" id="68872"/>
    <lineage>
        <taxon>Eukaryota</taxon>
        <taxon>Viridiplantae</taxon>
        <taxon>Streptophyta</taxon>
        <taxon>Embryophyta</taxon>
        <taxon>Tracheophyta</taxon>
        <taxon>Spermatophyta</taxon>
        <taxon>Magnoliopsida</taxon>
        <taxon>eudicotyledons</taxon>
        <taxon>Gunneridae</taxon>
        <taxon>Pentapetalae</taxon>
        <taxon>asterids</taxon>
        <taxon>lamiids</taxon>
        <taxon>Lamiales</taxon>
        <taxon>Orobanchaceae</taxon>
        <taxon>Buchnereae</taxon>
        <taxon>Striga</taxon>
    </lineage>
</organism>
<keyword evidence="3" id="KW-1185">Reference proteome</keyword>
<evidence type="ECO:0000256" key="1">
    <source>
        <dbReference type="SAM" id="MobiDB-lite"/>
    </source>
</evidence>